<organism evidence="5 6">
    <name type="scientific">Ophiocordyceps sinensis (strain Co18 / CGMCC 3.14243)</name>
    <name type="common">Yarsagumba caterpillar fungus</name>
    <name type="synonym">Hirsutella sinensis</name>
    <dbReference type="NCBI Taxonomy" id="911162"/>
    <lineage>
        <taxon>Eukaryota</taxon>
        <taxon>Fungi</taxon>
        <taxon>Dikarya</taxon>
        <taxon>Ascomycota</taxon>
        <taxon>Pezizomycotina</taxon>
        <taxon>Sordariomycetes</taxon>
        <taxon>Hypocreomycetidae</taxon>
        <taxon>Hypocreales</taxon>
        <taxon>Ophiocordycipitaceae</taxon>
        <taxon>Ophiocordyceps</taxon>
    </lineage>
</organism>
<name>T5ABB3_OPHSC</name>
<reference evidence="5 6" key="1">
    <citation type="journal article" date="2013" name="Chin. Sci. Bull.">
        <title>Genome survey uncovers the secrets of sex and lifestyle in caterpillar fungus.</title>
        <authorList>
            <person name="Hu X."/>
            <person name="Zhang Y."/>
            <person name="Xiao G."/>
            <person name="Zheng P."/>
            <person name="Xia Y."/>
            <person name="Zhang X."/>
            <person name="St Leger R.J."/>
            <person name="Liu X."/>
            <person name="Wang C."/>
        </authorList>
    </citation>
    <scope>NUCLEOTIDE SEQUENCE [LARGE SCALE GENOMIC DNA]</scope>
    <source>
        <strain evidence="6">Co18 / CGMCC 3.14243</strain>
        <tissue evidence="5">Fruit-body</tissue>
    </source>
</reference>
<gene>
    <name evidence="5" type="ORF">OCS_05241</name>
</gene>
<accession>T5ABB3</accession>
<dbReference type="InterPro" id="IPR010987">
    <property type="entry name" value="Glutathione-S-Trfase_C-like"/>
</dbReference>
<dbReference type="InterPro" id="IPR036249">
    <property type="entry name" value="Thioredoxin-like_sf"/>
</dbReference>
<evidence type="ECO:0000313" key="6">
    <source>
        <dbReference type="Proteomes" id="UP000019374"/>
    </source>
</evidence>
<sequence length="297" mass="33457">MTTKTDITLYTAQTPNGIKASILLAELGLDYKAPSVHQLHPVSMMENEQKEPWFLEVNPNGRIPAMTDRLPDGRQLRVFESGAMLEYLVDRYDKDHKLSYPRDAPEHWEVVSWVSRPPSASCESVFLTPGPPVVDVADGRIGSESGNPESLQQSVSLPEAREAAWAHVWSAGYAPEKMQYAIDRYTNETRRLYRTMDTHLAKSQSGYLVGDRVTIADISCWGWIAAHTWAGVSLEEFPHVQKWLGKLLERPGFEKGRHVPSPHTAFDNDKLSEEELDKRAESARNWVQAGMKGDAKK</sequence>
<dbReference type="InterPro" id="IPR004045">
    <property type="entry name" value="Glutathione_S-Trfase_N"/>
</dbReference>
<keyword evidence="5" id="KW-0808">Transferase</keyword>
<feature type="domain" description="GST C-terminal" evidence="4">
    <location>
        <begin position="146"/>
        <end position="266"/>
    </location>
</feature>
<proteinExistence type="inferred from homology"/>
<dbReference type="InterPro" id="IPR036282">
    <property type="entry name" value="Glutathione-S-Trfase_C_sf"/>
</dbReference>
<dbReference type="Pfam" id="PF13409">
    <property type="entry name" value="GST_N_2"/>
    <property type="match status" value="1"/>
</dbReference>
<comment type="similarity">
    <text evidence="1">Belongs to the GST superfamily.</text>
</comment>
<dbReference type="Gene3D" id="1.20.1050.130">
    <property type="match status" value="1"/>
</dbReference>
<dbReference type="PROSITE" id="PS50404">
    <property type="entry name" value="GST_NTER"/>
    <property type="match status" value="1"/>
</dbReference>
<evidence type="ECO:0000256" key="2">
    <source>
        <dbReference type="SAM" id="MobiDB-lite"/>
    </source>
</evidence>
<dbReference type="eggNOG" id="KOG0867">
    <property type="taxonomic scope" value="Eukaryota"/>
</dbReference>
<evidence type="ECO:0000256" key="1">
    <source>
        <dbReference type="ARBA" id="ARBA00007409"/>
    </source>
</evidence>
<dbReference type="CDD" id="cd03048">
    <property type="entry name" value="GST_N_Ure2p_like"/>
    <property type="match status" value="1"/>
</dbReference>
<dbReference type="GO" id="GO:0016740">
    <property type="term" value="F:transferase activity"/>
    <property type="evidence" value="ECO:0007669"/>
    <property type="project" value="UniProtKB-KW"/>
</dbReference>
<feature type="region of interest" description="Disordered" evidence="2">
    <location>
        <begin position="255"/>
        <end position="297"/>
    </location>
</feature>
<dbReference type="SUPFAM" id="SSF52833">
    <property type="entry name" value="Thioredoxin-like"/>
    <property type="match status" value="1"/>
</dbReference>
<evidence type="ECO:0000313" key="5">
    <source>
        <dbReference type="EMBL" id="EQK99046.1"/>
    </source>
</evidence>
<dbReference type="HOGENOM" id="CLU_011226_14_0_1"/>
<dbReference type="OrthoDB" id="422574at2759"/>
<dbReference type="EMBL" id="KE653695">
    <property type="protein sequence ID" value="EQK99046.1"/>
    <property type="molecule type" value="Genomic_DNA"/>
</dbReference>
<dbReference type="Gene3D" id="1.20.1050.10">
    <property type="match status" value="1"/>
</dbReference>
<protein>
    <submittedName>
        <fullName evidence="5">Glutathione S-transferase II</fullName>
    </submittedName>
</protein>
<dbReference type="PANTHER" id="PTHR44051">
    <property type="entry name" value="GLUTATHIONE S-TRANSFERASE-RELATED"/>
    <property type="match status" value="1"/>
</dbReference>
<dbReference type="AlphaFoldDB" id="T5ABB3"/>
<dbReference type="PROSITE" id="PS50405">
    <property type="entry name" value="GST_CTER"/>
    <property type="match status" value="1"/>
</dbReference>
<dbReference type="PANTHER" id="PTHR44051:SF8">
    <property type="entry name" value="GLUTATHIONE S-TRANSFERASE GSTA"/>
    <property type="match status" value="1"/>
</dbReference>
<evidence type="ECO:0000259" key="4">
    <source>
        <dbReference type="PROSITE" id="PS50405"/>
    </source>
</evidence>
<dbReference type="Proteomes" id="UP000019374">
    <property type="component" value="Unassembled WGS sequence"/>
</dbReference>
<feature type="domain" description="GST N-terminal" evidence="3">
    <location>
        <begin position="4"/>
        <end position="96"/>
    </location>
</feature>
<dbReference type="SUPFAM" id="SSF47616">
    <property type="entry name" value="GST C-terminal domain-like"/>
    <property type="match status" value="1"/>
</dbReference>
<evidence type="ECO:0000259" key="3">
    <source>
        <dbReference type="PROSITE" id="PS50404"/>
    </source>
</evidence>
<feature type="compositionally biased region" description="Basic and acidic residues" evidence="2">
    <location>
        <begin position="266"/>
        <end position="282"/>
    </location>
</feature>
<dbReference type="InterPro" id="IPR004046">
    <property type="entry name" value="GST_C"/>
</dbReference>
<dbReference type="Pfam" id="PF00043">
    <property type="entry name" value="GST_C"/>
    <property type="match status" value="1"/>
</dbReference>